<evidence type="ECO:0000256" key="2">
    <source>
        <dbReference type="ARBA" id="ARBA00022786"/>
    </source>
</evidence>
<keyword evidence="1" id="KW-0677">Repeat</keyword>
<protein>
    <submittedName>
        <fullName evidence="4">Transcription enhancer protein, putative</fullName>
    </submittedName>
</protein>
<dbReference type="OrthoDB" id="6260732at2759"/>
<evidence type="ECO:0000313" key="4">
    <source>
        <dbReference type="EMBL" id="ELP92464.1"/>
    </source>
</evidence>
<feature type="compositionally biased region" description="Polar residues" evidence="3">
    <location>
        <begin position="1"/>
        <end position="14"/>
    </location>
</feature>
<dbReference type="InterPro" id="IPR039852">
    <property type="entry name" value="CAND1/CAND2"/>
</dbReference>
<dbReference type="InterPro" id="IPR011989">
    <property type="entry name" value="ARM-like"/>
</dbReference>
<accession>A0A0A1UBH0</accession>
<dbReference type="GO" id="GO:0010265">
    <property type="term" value="P:SCF complex assembly"/>
    <property type="evidence" value="ECO:0007669"/>
    <property type="project" value="InterPro"/>
</dbReference>
<dbReference type="PANTHER" id="PTHR12696">
    <property type="entry name" value="TIP120"/>
    <property type="match status" value="1"/>
</dbReference>
<name>A0A0A1UBH0_ENTIV</name>
<keyword evidence="2" id="KW-0833">Ubl conjugation pathway</keyword>
<evidence type="ECO:0000313" key="5">
    <source>
        <dbReference type="Proteomes" id="UP000014680"/>
    </source>
</evidence>
<proteinExistence type="predicted"/>
<feature type="non-terminal residue" evidence="4">
    <location>
        <position position="94"/>
    </location>
</feature>
<reference evidence="4 5" key="1">
    <citation type="submission" date="2012-10" db="EMBL/GenBank/DDBJ databases">
        <authorList>
            <person name="Zafar N."/>
            <person name="Inman J."/>
            <person name="Hall N."/>
            <person name="Lorenzi H."/>
            <person name="Caler E."/>
        </authorList>
    </citation>
    <scope>NUCLEOTIDE SEQUENCE [LARGE SCALE GENOMIC DNA]</scope>
    <source>
        <strain evidence="4 5">IP1</strain>
    </source>
</reference>
<keyword evidence="5" id="KW-1185">Reference proteome</keyword>
<evidence type="ECO:0000256" key="1">
    <source>
        <dbReference type="ARBA" id="ARBA00022737"/>
    </source>
</evidence>
<dbReference type="Proteomes" id="UP000014680">
    <property type="component" value="Unassembled WGS sequence"/>
</dbReference>
<feature type="non-terminal residue" evidence="4">
    <location>
        <position position="1"/>
    </location>
</feature>
<organism evidence="4 5">
    <name type="scientific">Entamoeba invadens IP1</name>
    <dbReference type="NCBI Taxonomy" id="370355"/>
    <lineage>
        <taxon>Eukaryota</taxon>
        <taxon>Amoebozoa</taxon>
        <taxon>Evosea</taxon>
        <taxon>Archamoebae</taxon>
        <taxon>Mastigamoebida</taxon>
        <taxon>Entamoebidae</taxon>
        <taxon>Entamoeba</taxon>
    </lineage>
</organism>
<evidence type="ECO:0000256" key="3">
    <source>
        <dbReference type="SAM" id="MobiDB-lite"/>
    </source>
</evidence>
<dbReference type="KEGG" id="eiv:EIN_523620"/>
<dbReference type="AlphaFoldDB" id="A0A0A1UBH0"/>
<dbReference type="EMBL" id="KB206368">
    <property type="protein sequence ID" value="ELP92464.1"/>
    <property type="molecule type" value="Genomic_DNA"/>
</dbReference>
<dbReference type="VEuPathDB" id="AmoebaDB:EIN_523620"/>
<sequence>MSSRSEALDLSQTFEKMKNPDPDLRYMATSDLNVSLGKMKGKKFIDNEQREIMSGLLTLLTDEANDVKDITIKFKDDAVRCEEGVGCEQRCCFR</sequence>
<dbReference type="Gene3D" id="1.25.10.10">
    <property type="entry name" value="Leucine-rich Repeat Variant"/>
    <property type="match status" value="1"/>
</dbReference>
<dbReference type="GeneID" id="14891443"/>
<gene>
    <name evidence="4" type="ORF">EIN_523620</name>
</gene>
<dbReference type="RefSeq" id="XP_004259235.1">
    <property type="nucleotide sequence ID" value="XM_004259187.1"/>
</dbReference>
<feature type="region of interest" description="Disordered" evidence="3">
    <location>
        <begin position="1"/>
        <end position="22"/>
    </location>
</feature>